<evidence type="ECO:0000313" key="9">
    <source>
        <dbReference type="EMBL" id="EEH60542.1"/>
    </source>
</evidence>
<keyword evidence="6" id="KW-0443">Lipid metabolism</keyword>
<keyword evidence="4" id="KW-0444">Lipid biosynthesis</keyword>
<proteinExistence type="inferred from homology"/>
<dbReference type="NCBIfam" id="NF000582">
    <property type="entry name" value="PRK00006.1"/>
    <property type="match status" value="1"/>
</dbReference>
<dbReference type="Pfam" id="PF07977">
    <property type="entry name" value="FabA"/>
    <property type="match status" value="1"/>
</dbReference>
<name>C1MJC2_MICPC</name>
<dbReference type="eggNOG" id="ENOG502QQPZ">
    <property type="taxonomic scope" value="Eukaryota"/>
</dbReference>
<keyword evidence="7" id="KW-0456">Lyase</keyword>
<evidence type="ECO:0000256" key="3">
    <source>
        <dbReference type="ARBA" id="ARBA00022490"/>
    </source>
</evidence>
<dbReference type="Proteomes" id="UP000001876">
    <property type="component" value="Unassembled WGS sequence"/>
</dbReference>
<evidence type="ECO:0000256" key="2">
    <source>
        <dbReference type="ARBA" id="ARBA00013167"/>
    </source>
</evidence>
<dbReference type="EMBL" id="GG663735">
    <property type="protein sequence ID" value="EEH60542.1"/>
    <property type="molecule type" value="Genomic_DNA"/>
</dbReference>
<keyword evidence="5" id="KW-0441">Lipid A biosynthesis</keyword>
<dbReference type="GO" id="GO:0019171">
    <property type="term" value="F:(3R)-hydroxyacyl-[acyl-carrier-protein] dehydratase activity"/>
    <property type="evidence" value="ECO:0007669"/>
    <property type="project" value="UniProtKB-EC"/>
</dbReference>
<dbReference type="KEGG" id="mpp:MICPUCDRAFT_7220"/>
<evidence type="ECO:0000256" key="5">
    <source>
        <dbReference type="ARBA" id="ARBA00022556"/>
    </source>
</evidence>
<dbReference type="OMA" id="FPGRPLM"/>
<reference evidence="9 10" key="1">
    <citation type="journal article" date="2009" name="Science">
        <title>Green evolution and dynamic adaptations revealed by genomes of the marine picoeukaryotes Micromonas.</title>
        <authorList>
            <person name="Worden A.Z."/>
            <person name="Lee J.H."/>
            <person name="Mock T."/>
            <person name="Rouze P."/>
            <person name="Simmons M.P."/>
            <person name="Aerts A.L."/>
            <person name="Allen A.E."/>
            <person name="Cuvelier M.L."/>
            <person name="Derelle E."/>
            <person name="Everett M.V."/>
            <person name="Foulon E."/>
            <person name="Grimwood J."/>
            <person name="Gundlach H."/>
            <person name="Henrissat B."/>
            <person name="Napoli C."/>
            <person name="McDonald S.M."/>
            <person name="Parker M.S."/>
            <person name="Rombauts S."/>
            <person name="Salamov A."/>
            <person name="Von Dassow P."/>
            <person name="Badger J.H."/>
            <person name="Coutinho P.M."/>
            <person name="Demir E."/>
            <person name="Dubchak I."/>
            <person name="Gentemann C."/>
            <person name="Eikrem W."/>
            <person name="Gready J.E."/>
            <person name="John U."/>
            <person name="Lanier W."/>
            <person name="Lindquist E.A."/>
            <person name="Lucas S."/>
            <person name="Mayer K.F."/>
            <person name="Moreau H."/>
            <person name="Not F."/>
            <person name="Otillar R."/>
            <person name="Panaud O."/>
            <person name="Pangilinan J."/>
            <person name="Paulsen I."/>
            <person name="Piegu B."/>
            <person name="Poliakov A."/>
            <person name="Robbens S."/>
            <person name="Schmutz J."/>
            <person name="Toulza E."/>
            <person name="Wyss T."/>
            <person name="Zelensky A."/>
            <person name="Zhou K."/>
            <person name="Armbrust E.V."/>
            <person name="Bhattacharya D."/>
            <person name="Goodenough U.W."/>
            <person name="Van de Peer Y."/>
            <person name="Grigoriev I.V."/>
        </authorList>
    </citation>
    <scope>NUCLEOTIDE SEQUENCE [LARGE SCALE GENOMIC DNA]</scope>
    <source>
        <strain evidence="9 10">CCMP1545</strain>
    </source>
</reference>
<dbReference type="SUPFAM" id="SSF54637">
    <property type="entry name" value="Thioesterase/thiol ester dehydrase-isomerase"/>
    <property type="match status" value="1"/>
</dbReference>
<evidence type="ECO:0000256" key="6">
    <source>
        <dbReference type="ARBA" id="ARBA00023098"/>
    </source>
</evidence>
<dbReference type="GO" id="GO:0016020">
    <property type="term" value="C:membrane"/>
    <property type="evidence" value="ECO:0007669"/>
    <property type="project" value="GOC"/>
</dbReference>
<protein>
    <recommendedName>
        <fullName evidence="2">3-hydroxyacyl-[acyl-carrier-protein] dehydratase</fullName>
        <ecNumber evidence="2">4.2.1.59</ecNumber>
    </recommendedName>
</protein>
<dbReference type="PANTHER" id="PTHR30272:SF1">
    <property type="entry name" value="3-HYDROXYACYL-[ACYL-CARRIER-PROTEIN] DEHYDRATASE"/>
    <property type="match status" value="1"/>
</dbReference>
<keyword evidence="3" id="KW-0963">Cytoplasm</keyword>
<dbReference type="InterPro" id="IPR013114">
    <property type="entry name" value="FabA_FabZ"/>
</dbReference>
<dbReference type="STRING" id="564608.C1MJC2"/>
<dbReference type="HAMAP" id="MF_00406">
    <property type="entry name" value="FabZ"/>
    <property type="match status" value="1"/>
</dbReference>
<dbReference type="InterPro" id="IPR010084">
    <property type="entry name" value="FabZ"/>
</dbReference>
<evidence type="ECO:0000256" key="7">
    <source>
        <dbReference type="ARBA" id="ARBA00023239"/>
    </source>
</evidence>
<evidence type="ECO:0000256" key="4">
    <source>
        <dbReference type="ARBA" id="ARBA00022516"/>
    </source>
</evidence>
<dbReference type="OrthoDB" id="4155at2759"/>
<dbReference type="GeneID" id="9680317"/>
<organism evidence="10">
    <name type="scientific">Micromonas pusilla (strain CCMP1545)</name>
    <name type="common">Picoplanktonic green alga</name>
    <dbReference type="NCBI Taxonomy" id="564608"/>
    <lineage>
        <taxon>Eukaryota</taxon>
        <taxon>Viridiplantae</taxon>
        <taxon>Chlorophyta</taxon>
        <taxon>Mamiellophyceae</taxon>
        <taxon>Mamiellales</taxon>
        <taxon>Mamiellaceae</taxon>
        <taxon>Micromonas</taxon>
    </lineage>
</organism>
<gene>
    <name evidence="9" type="ORF">MICPUCDRAFT_7220</name>
</gene>
<dbReference type="RefSeq" id="XP_003055290.1">
    <property type="nucleotide sequence ID" value="XM_003055244.1"/>
</dbReference>
<accession>C1MJC2</accession>
<comment type="function">
    <text evidence="8">Involved in unsaturated fatty acids biosynthesis. Catalyzes the dehydration of short chain beta-hydroxyacyl-ACPs and long chain saturated and unsaturated beta-hydroxyacyl-ACPs.</text>
</comment>
<feature type="non-terminal residue" evidence="9">
    <location>
        <position position="1"/>
    </location>
</feature>
<dbReference type="EC" id="4.2.1.59" evidence="2"/>
<dbReference type="GO" id="GO:0009245">
    <property type="term" value="P:lipid A biosynthetic process"/>
    <property type="evidence" value="ECO:0007669"/>
    <property type="project" value="UniProtKB-KW"/>
</dbReference>
<feature type="non-terminal residue" evidence="9">
    <location>
        <position position="153"/>
    </location>
</feature>
<evidence type="ECO:0000256" key="8">
    <source>
        <dbReference type="ARBA" id="ARBA00025049"/>
    </source>
</evidence>
<dbReference type="InterPro" id="IPR029069">
    <property type="entry name" value="HotDog_dom_sf"/>
</dbReference>
<dbReference type="AlphaFoldDB" id="C1MJC2"/>
<comment type="subcellular location">
    <subcellularLocation>
        <location evidence="1">Cytoplasm</location>
    </subcellularLocation>
</comment>
<evidence type="ECO:0000256" key="1">
    <source>
        <dbReference type="ARBA" id="ARBA00004496"/>
    </source>
</evidence>
<evidence type="ECO:0000313" key="10">
    <source>
        <dbReference type="Proteomes" id="UP000001876"/>
    </source>
</evidence>
<dbReference type="NCBIfam" id="TIGR01750">
    <property type="entry name" value="fabZ"/>
    <property type="match status" value="1"/>
</dbReference>
<sequence>KALPMEMDIDAIMKLLPHRYPFLLVDRVLEIEQGSYAIGLKNVTINDNFFPGHFPQRPIMPGVLMVEAMAQVGGLIMLDPSAAGEDGGGTQQEFFFAGIDGVKFRRPVVPGDQLVMKVVLTKMNKRFGIAKMKGQCFVGEDLACEAELTLALG</sequence>
<dbReference type="PANTHER" id="PTHR30272">
    <property type="entry name" value="3-HYDROXYACYL-[ACYL-CARRIER-PROTEIN] DEHYDRATASE"/>
    <property type="match status" value="1"/>
</dbReference>
<dbReference type="FunFam" id="3.10.129.10:FF:000001">
    <property type="entry name" value="3-hydroxyacyl-[acyl-carrier-protein] dehydratase FabZ"/>
    <property type="match status" value="1"/>
</dbReference>
<dbReference type="Gene3D" id="3.10.129.10">
    <property type="entry name" value="Hotdog Thioesterase"/>
    <property type="match status" value="1"/>
</dbReference>
<dbReference type="CDD" id="cd01288">
    <property type="entry name" value="FabZ"/>
    <property type="match status" value="1"/>
</dbReference>
<keyword evidence="10" id="KW-1185">Reference proteome</keyword>
<dbReference type="GO" id="GO:0005737">
    <property type="term" value="C:cytoplasm"/>
    <property type="evidence" value="ECO:0007669"/>
    <property type="project" value="UniProtKB-SubCell"/>
</dbReference>
<dbReference type="GO" id="GO:0006633">
    <property type="term" value="P:fatty acid biosynthetic process"/>
    <property type="evidence" value="ECO:0007669"/>
    <property type="project" value="InterPro"/>
</dbReference>